<protein>
    <submittedName>
        <fullName evidence="1">Uncharacterized protein</fullName>
    </submittedName>
</protein>
<accession>A0A1G7WSX1</accession>
<sequence>MLTQFMGASRAAEYVNVSLTWVYRDAPRPGLIPHKLWRGA</sequence>
<evidence type="ECO:0000313" key="2">
    <source>
        <dbReference type="Proteomes" id="UP000198614"/>
    </source>
</evidence>
<reference evidence="1 2" key="1">
    <citation type="submission" date="2016-10" db="EMBL/GenBank/DDBJ databases">
        <authorList>
            <person name="de Groot N.N."/>
        </authorList>
    </citation>
    <scope>NUCLEOTIDE SEQUENCE [LARGE SCALE GENOMIC DNA]</scope>
    <source>
        <strain evidence="1 2">CGMCC 4.1859</strain>
    </source>
</reference>
<organism evidence="1 2">
    <name type="scientific">Streptomyces griseoaurantiacus</name>
    <dbReference type="NCBI Taxonomy" id="68213"/>
    <lineage>
        <taxon>Bacteria</taxon>
        <taxon>Bacillati</taxon>
        <taxon>Actinomycetota</taxon>
        <taxon>Actinomycetes</taxon>
        <taxon>Kitasatosporales</taxon>
        <taxon>Streptomycetaceae</taxon>
        <taxon>Streptomyces</taxon>
        <taxon>Streptomyces aurantiacus group</taxon>
    </lineage>
</organism>
<dbReference type="AlphaFoldDB" id="A0A1G7WSX1"/>
<dbReference type="EMBL" id="FNAX01000028">
    <property type="protein sequence ID" value="SDG75041.1"/>
    <property type="molecule type" value="Genomic_DNA"/>
</dbReference>
<gene>
    <name evidence="1" type="ORF">SAMN05216260_12844</name>
</gene>
<dbReference type="Proteomes" id="UP000198614">
    <property type="component" value="Unassembled WGS sequence"/>
</dbReference>
<evidence type="ECO:0000313" key="1">
    <source>
        <dbReference type="EMBL" id="SDG75041.1"/>
    </source>
</evidence>
<name>A0A1G7WSX1_9ACTN</name>
<proteinExistence type="predicted"/>